<reference evidence="3 4" key="1">
    <citation type="submission" date="2020-08" db="EMBL/GenBank/DDBJ databases">
        <title>Genomic Encyclopedia of Type Strains, Phase IV (KMG-IV): sequencing the most valuable type-strain genomes for metagenomic binning, comparative biology and taxonomic classification.</title>
        <authorList>
            <person name="Goeker M."/>
        </authorList>
    </citation>
    <scope>NUCLEOTIDE SEQUENCE [LARGE SCALE GENOMIC DNA]</scope>
    <source>
        <strain evidence="3 4">DSM 29007</strain>
    </source>
</reference>
<evidence type="ECO:0000313" key="3">
    <source>
        <dbReference type="EMBL" id="MBB6073598.1"/>
    </source>
</evidence>
<dbReference type="Pfam" id="PF25231">
    <property type="entry name" value="DUF7847"/>
    <property type="match status" value="1"/>
</dbReference>
<keyword evidence="1" id="KW-0472">Membrane</keyword>
<feature type="domain" description="DUF7847" evidence="2">
    <location>
        <begin position="121"/>
        <end position="239"/>
    </location>
</feature>
<accession>A0A841H6J2</accession>
<name>A0A841H6J2_9BACT</name>
<feature type="transmembrane region" description="Helical" evidence="1">
    <location>
        <begin position="175"/>
        <end position="197"/>
    </location>
</feature>
<keyword evidence="4" id="KW-1185">Reference proteome</keyword>
<gene>
    <name evidence="3" type="ORF">HNQ61_005269</name>
</gene>
<feature type="transmembrane region" description="Helical" evidence="1">
    <location>
        <begin position="70"/>
        <end position="92"/>
    </location>
</feature>
<dbReference type="InterPro" id="IPR057169">
    <property type="entry name" value="DUF7847"/>
</dbReference>
<feature type="transmembrane region" description="Helical" evidence="1">
    <location>
        <begin position="217"/>
        <end position="240"/>
    </location>
</feature>
<evidence type="ECO:0000256" key="1">
    <source>
        <dbReference type="SAM" id="Phobius"/>
    </source>
</evidence>
<comment type="caution">
    <text evidence="3">The sequence shown here is derived from an EMBL/GenBank/DDBJ whole genome shotgun (WGS) entry which is preliminary data.</text>
</comment>
<dbReference type="Proteomes" id="UP000582837">
    <property type="component" value="Unassembled WGS sequence"/>
</dbReference>
<organism evidence="3 4">
    <name type="scientific">Longimicrobium terrae</name>
    <dbReference type="NCBI Taxonomy" id="1639882"/>
    <lineage>
        <taxon>Bacteria</taxon>
        <taxon>Pseudomonadati</taxon>
        <taxon>Gemmatimonadota</taxon>
        <taxon>Longimicrobiia</taxon>
        <taxon>Longimicrobiales</taxon>
        <taxon>Longimicrobiaceae</taxon>
        <taxon>Longimicrobium</taxon>
    </lineage>
</organism>
<dbReference type="RefSeq" id="WP_170034149.1">
    <property type="nucleotide sequence ID" value="NZ_JABDTL010000001.1"/>
</dbReference>
<keyword evidence="1" id="KW-1133">Transmembrane helix</keyword>
<evidence type="ECO:0000259" key="2">
    <source>
        <dbReference type="Pfam" id="PF25231"/>
    </source>
</evidence>
<evidence type="ECO:0000313" key="4">
    <source>
        <dbReference type="Proteomes" id="UP000582837"/>
    </source>
</evidence>
<keyword evidence="1" id="KW-0812">Transmembrane</keyword>
<feature type="transmembrane region" description="Helical" evidence="1">
    <location>
        <begin position="142"/>
        <end position="163"/>
    </location>
</feature>
<feature type="transmembrane region" description="Helical" evidence="1">
    <location>
        <begin position="113"/>
        <end position="136"/>
    </location>
</feature>
<proteinExistence type="predicted"/>
<dbReference type="AlphaFoldDB" id="A0A841H6J2"/>
<dbReference type="EMBL" id="JACHIA010000026">
    <property type="protein sequence ID" value="MBB6073598.1"/>
    <property type="molecule type" value="Genomic_DNA"/>
</dbReference>
<protein>
    <submittedName>
        <fullName evidence="3">MFS family permease</fullName>
    </submittedName>
</protein>
<sequence length="260" mass="27059">MNVPALRPLSVGEILDGAFKVYRNQFGTMLGTSMALYLPLAAFQLVAGAMTSSMTAGSDINPAAALTASLLALLAMPLWVVCFVAMFGALTYQASRAYMGQPVSPRDSIRHGFSRFFSLLGALFLMSLCIGVGFLGLVIGAVFVWIMLFAVIPAVVVEGRGAVESLTRSQELARGAWGPIFLVLLVAVIITGLPGWAVQILTSLQAEPGTMSAAIGAAASTVVGAITAPFSIAATVVLYYDRRVKAEALDVHLAAGMAGA</sequence>
<feature type="transmembrane region" description="Helical" evidence="1">
    <location>
        <begin position="29"/>
        <end position="50"/>
    </location>
</feature>